<organism evidence="1">
    <name type="scientific">Arundo donax</name>
    <name type="common">Giant reed</name>
    <name type="synonym">Donax arundinaceus</name>
    <dbReference type="NCBI Taxonomy" id="35708"/>
    <lineage>
        <taxon>Eukaryota</taxon>
        <taxon>Viridiplantae</taxon>
        <taxon>Streptophyta</taxon>
        <taxon>Embryophyta</taxon>
        <taxon>Tracheophyta</taxon>
        <taxon>Spermatophyta</taxon>
        <taxon>Magnoliopsida</taxon>
        <taxon>Liliopsida</taxon>
        <taxon>Poales</taxon>
        <taxon>Poaceae</taxon>
        <taxon>PACMAD clade</taxon>
        <taxon>Arundinoideae</taxon>
        <taxon>Arundineae</taxon>
        <taxon>Arundo</taxon>
    </lineage>
</organism>
<dbReference type="EMBL" id="GBRH01276844">
    <property type="protein sequence ID" value="JAD21051.1"/>
    <property type="molecule type" value="Transcribed_RNA"/>
</dbReference>
<reference evidence="1" key="1">
    <citation type="submission" date="2014-09" db="EMBL/GenBank/DDBJ databases">
        <authorList>
            <person name="Magalhaes I.L.F."/>
            <person name="Oliveira U."/>
            <person name="Santos F.R."/>
            <person name="Vidigal T.H.D.A."/>
            <person name="Brescovit A.D."/>
            <person name="Santos A.J."/>
        </authorList>
    </citation>
    <scope>NUCLEOTIDE SEQUENCE</scope>
    <source>
        <tissue evidence="1">Shoot tissue taken approximately 20 cm above the soil surface</tissue>
    </source>
</reference>
<name>A0A0A8Y3X7_ARUDO</name>
<evidence type="ECO:0000313" key="1">
    <source>
        <dbReference type="EMBL" id="JAD21051.1"/>
    </source>
</evidence>
<accession>A0A0A8Y3X7</accession>
<proteinExistence type="predicted"/>
<dbReference type="AlphaFoldDB" id="A0A0A8Y3X7"/>
<protein>
    <submittedName>
        <fullName evidence="1">Uncharacterized protein</fullName>
    </submittedName>
</protein>
<reference evidence="1" key="2">
    <citation type="journal article" date="2015" name="Data Brief">
        <title>Shoot transcriptome of the giant reed, Arundo donax.</title>
        <authorList>
            <person name="Barrero R.A."/>
            <person name="Guerrero F.D."/>
            <person name="Moolhuijzen P."/>
            <person name="Goolsby J.A."/>
            <person name="Tidwell J."/>
            <person name="Bellgard S.E."/>
            <person name="Bellgard M.I."/>
        </authorList>
    </citation>
    <scope>NUCLEOTIDE SEQUENCE</scope>
    <source>
        <tissue evidence="1">Shoot tissue taken approximately 20 cm above the soil surface</tissue>
    </source>
</reference>
<sequence>MHISQSREPLSCTPICPYLDYLKAIFCKLSIINVVGRSQY</sequence>